<gene>
    <name evidence="2" type="ORF">DM02DRAFT_130745</name>
</gene>
<organism evidence="2 3">
    <name type="scientific">Periconia macrospinosa</name>
    <dbReference type="NCBI Taxonomy" id="97972"/>
    <lineage>
        <taxon>Eukaryota</taxon>
        <taxon>Fungi</taxon>
        <taxon>Dikarya</taxon>
        <taxon>Ascomycota</taxon>
        <taxon>Pezizomycotina</taxon>
        <taxon>Dothideomycetes</taxon>
        <taxon>Pleosporomycetidae</taxon>
        <taxon>Pleosporales</taxon>
        <taxon>Massarineae</taxon>
        <taxon>Periconiaceae</taxon>
        <taxon>Periconia</taxon>
    </lineage>
</organism>
<dbReference type="Proteomes" id="UP000244855">
    <property type="component" value="Unassembled WGS sequence"/>
</dbReference>
<keyword evidence="1" id="KW-0732">Signal</keyword>
<reference evidence="2 3" key="1">
    <citation type="journal article" date="2018" name="Sci. Rep.">
        <title>Comparative genomics provides insights into the lifestyle and reveals functional heterogeneity of dark septate endophytic fungi.</title>
        <authorList>
            <person name="Knapp D.G."/>
            <person name="Nemeth J.B."/>
            <person name="Barry K."/>
            <person name="Hainaut M."/>
            <person name="Henrissat B."/>
            <person name="Johnson J."/>
            <person name="Kuo A."/>
            <person name="Lim J.H.P."/>
            <person name="Lipzen A."/>
            <person name="Nolan M."/>
            <person name="Ohm R.A."/>
            <person name="Tamas L."/>
            <person name="Grigoriev I.V."/>
            <person name="Spatafora J.W."/>
            <person name="Nagy L.G."/>
            <person name="Kovacs G.M."/>
        </authorList>
    </citation>
    <scope>NUCLEOTIDE SEQUENCE [LARGE SCALE GENOMIC DNA]</scope>
    <source>
        <strain evidence="2 3">DSE2036</strain>
    </source>
</reference>
<dbReference type="EMBL" id="KZ805474">
    <property type="protein sequence ID" value="PVH96093.1"/>
    <property type="molecule type" value="Genomic_DNA"/>
</dbReference>
<protein>
    <recommendedName>
        <fullName evidence="4">NHL repeat-containing protein</fullName>
    </recommendedName>
</protein>
<evidence type="ECO:0000313" key="2">
    <source>
        <dbReference type="EMBL" id="PVH96093.1"/>
    </source>
</evidence>
<accession>A0A2V1DER1</accession>
<proteinExistence type="predicted"/>
<sequence>MNSLKDLIVRTLTLWAALSTAAPLDNRATSRVIHTFPNPTWLENFAATKGGNFLTGAMGTSGTEAPLYVVDPLAATTNTTATLLYAFPGANSVLGISELEPNVFVIATSTASLTNGPTVGTSALWCLTLNSASDKGTPIVRKIADLKSAQLINGVTVLNKNTVLESDSLAGAIVSVDVKTGSSKTVHTDSSLAPNLTAVTPYGVNGIKYSAPYLYYTNTQLGVFRVKVDPKTGAAVGSYTKLASLDSPDDMAVARDGVVYVARPITGEVARVGSDGKVTVVAGTAGNEIWRGVTSVTLGRTFSDRNVLYGCTFGGFTADGQGFASGGRVVAVGIA</sequence>
<dbReference type="PANTHER" id="PTHR42060:SF3">
    <property type="entry name" value="SMP-30_GLUCONOLACTONASE_LRE-LIKE REGION DOMAIN-CONTAINING PROTEIN"/>
    <property type="match status" value="1"/>
</dbReference>
<feature type="signal peptide" evidence="1">
    <location>
        <begin position="1"/>
        <end position="21"/>
    </location>
</feature>
<dbReference type="InterPro" id="IPR011042">
    <property type="entry name" value="6-blade_b-propeller_TolB-like"/>
</dbReference>
<name>A0A2V1DER1_9PLEO</name>
<dbReference type="SUPFAM" id="SSF63829">
    <property type="entry name" value="Calcium-dependent phosphotriesterase"/>
    <property type="match status" value="1"/>
</dbReference>
<dbReference type="Gene3D" id="2.120.10.30">
    <property type="entry name" value="TolB, C-terminal domain"/>
    <property type="match status" value="1"/>
</dbReference>
<dbReference type="InterPro" id="IPR052998">
    <property type="entry name" value="Hetero-Diels-Alderase-like"/>
</dbReference>
<dbReference type="PANTHER" id="PTHR42060">
    <property type="entry name" value="NHL REPEAT-CONTAINING PROTEIN-RELATED"/>
    <property type="match status" value="1"/>
</dbReference>
<dbReference type="AlphaFoldDB" id="A0A2V1DER1"/>
<evidence type="ECO:0000256" key="1">
    <source>
        <dbReference type="SAM" id="SignalP"/>
    </source>
</evidence>
<evidence type="ECO:0000313" key="3">
    <source>
        <dbReference type="Proteomes" id="UP000244855"/>
    </source>
</evidence>
<keyword evidence="3" id="KW-1185">Reference proteome</keyword>
<dbReference type="STRING" id="97972.A0A2V1DER1"/>
<dbReference type="OrthoDB" id="9977941at2759"/>
<evidence type="ECO:0008006" key="4">
    <source>
        <dbReference type="Google" id="ProtNLM"/>
    </source>
</evidence>
<feature type="chain" id="PRO_5015846940" description="NHL repeat-containing protein" evidence="1">
    <location>
        <begin position="22"/>
        <end position="335"/>
    </location>
</feature>